<comment type="caution">
    <text evidence="2">The sequence shown here is derived from an EMBL/GenBank/DDBJ whole genome shotgun (WGS) entry which is preliminary data.</text>
</comment>
<organism evidence="2 3">
    <name type="scientific">Cystoisospora suis</name>
    <dbReference type="NCBI Taxonomy" id="483139"/>
    <lineage>
        <taxon>Eukaryota</taxon>
        <taxon>Sar</taxon>
        <taxon>Alveolata</taxon>
        <taxon>Apicomplexa</taxon>
        <taxon>Conoidasida</taxon>
        <taxon>Coccidia</taxon>
        <taxon>Eucoccidiorida</taxon>
        <taxon>Eimeriorina</taxon>
        <taxon>Sarcocystidae</taxon>
        <taxon>Cystoisospora</taxon>
    </lineage>
</organism>
<protein>
    <recommendedName>
        <fullName evidence="1">Tf2-1-like SH3-like domain-containing protein</fullName>
    </recommendedName>
</protein>
<sequence>MIGESAARLDLPPTMRMHPVFHVSLLKHVSELPSHIVPPPAEPDLIQRGTDAELVIRAILDH</sequence>
<accession>A0A2C6LA24</accession>
<name>A0A2C6LA24_9APIC</name>
<proteinExistence type="predicted"/>
<dbReference type="OrthoDB" id="2439357at2759"/>
<feature type="non-terminal residue" evidence="2">
    <location>
        <position position="62"/>
    </location>
</feature>
<dbReference type="AlphaFoldDB" id="A0A2C6LA24"/>
<evidence type="ECO:0000313" key="2">
    <source>
        <dbReference type="EMBL" id="PHJ24238.1"/>
    </source>
</evidence>
<dbReference type="EMBL" id="MIGC01000790">
    <property type="protein sequence ID" value="PHJ24238.1"/>
    <property type="molecule type" value="Genomic_DNA"/>
</dbReference>
<dbReference type="GeneID" id="94425324"/>
<evidence type="ECO:0000313" key="3">
    <source>
        <dbReference type="Proteomes" id="UP000221165"/>
    </source>
</evidence>
<dbReference type="RefSeq" id="XP_067925911.1">
    <property type="nucleotide sequence ID" value="XM_068062113.1"/>
</dbReference>
<gene>
    <name evidence="2" type="ORF">CSUI_001910</name>
</gene>
<reference evidence="2 3" key="1">
    <citation type="journal article" date="2017" name="Int. J. Parasitol.">
        <title>The genome of the protozoan parasite Cystoisospora suis and a reverse vaccinology approach to identify vaccine candidates.</title>
        <authorList>
            <person name="Palmieri N."/>
            <person name="Shrestha A."/>
            <person name="Ruttkowski B."/>
            <person name="Beck T."/>
            <person name="Vogl C."/>
            <person name="Tomley F."/>
            <person name="Blake D.P."/>
            <person name="Joachim A."/>
        </authorList>
    </citation>
    <scope>NUCLEOTIDE SEQUENCE [LARGE SCALE GENOMIC DNA]</scope>
    <source>
        <strain evidence="2 3">Wien I</strain>
    </source>
</reference>
<dbReference type="Pfam" id="PF24626">
    <property type="entry name" value="SH3_Tf2-1"/>
    <property type="match status" value="1"/>
</dbReference>
<dbReference type="InterPro" id="IPR056924">
    <property type="entry name" value="SH3_Tf2-1"/>
</dbReference>
<evidence type="ECO:0000259" key="1">
    <source>
        <dbReference type="Pfam" id="PF24626"/>
    </source>
</evidence>
<feature type="domain" description="Tf2-1-like SH3-like" evidence="1">
    <location>
        <begin position="2"/>
        <end position="28"/>
    </location>
</feature>
<dbReference type="VEuPathDB" id="ToxoDB:CSUI_001910"/>
<dbReference type="Proteomes" id="UP000221165">
    <property type="component" value="Unassembled WGS sequence"/>
</dbReference>
<keyword evidence="3" id="KW-1185">Reference proteome</keyword>